<protein>
    <recommendedName>
        <fullName evidence="3">HTH-type transcriptional regulator MT1864/Rv1816-like C-terminal domain-containing protein</fullName>
    </recommendedName>
</protein>
<proteinExistence type="predicted"/>
<name>A0A1C6UK70_9ACTN</name>
<dbReference type="SUPFAM" id="SSF48498">
    <property type="entry name" value="Tetracyclin repressor-like, C-terminal domain"/>
    <property type="match status" value="1"/>
</dbReference>
<dbReference type="InterPro" id="IPR025996">
    <property type="entry name" value="MT1864/Rv1816-like_C"/>
</dbReference>
<keyword evidence="2" id="KW-0804">Transcription</keyword>
<accession>A0A1C6UK70</accession>
<evidence type="ECO:0000259" key="3">
    <source>
        <dbReference type="Pfam" id="PF13305"/>
    </source>
</evidence>
<keyword evidence="1" id="KW-0805">Transcription regulation</keyword>
<dbReference type="RefSeq" id="WP_091437003.1">
    <property type="nucleotide sequence ID" value="NZ_BMMJ01000009.1"/>
</dbReference>
<dbReference type="InterPro" id="IPR036271">
    <property type="entry name" value="Tet_transcr_reg_TetR-rel_C_sf"/>
</dbReference>
<evidence type="ECO:0000256" key="2">
    <source>
        <dbReference type="ARBA" id="ARBA00023163"/>
    </source>
</evidence>
<evidence type="ECO:0000313" key="5">
    <source>
        <dbReference type="Proteomes" id="UP000198937"/>
    </source>
</evidence>
<dbReference type="EMBL" id="FMIA01000002">
    <property type="protein sequence ID" value="SCL54460.1"/>
    <property type="molecule type" value="Genomic_DNA"/>
</dbReference>
<dbReference type="STRING" id="683228.GA0070617_2671"/>
<sequence>MNGIQSQSVPDLIRQQAYARLALVGPEVLRPQDLAAAAGVPAEEVTSLHPDESTLFTALVIEAYQEMGAHAEGGAEQARAEQRGLLEQWVSTCRQVRIWAQANPEKYALIWGPPRPGYSAPPETMLVGARTAVILINLLRRAQEAGRLTERRDDDPQLSVGMLRNVENLGNGLLAGLPQPVIARMLVAWTQFLGMVSFAVYGHVQGFAEEPDEFFDYAATSMGRFVGLPAD</sequence>
<gene>
    <name evidence="4" type="ORF">GA0070617_2671</name>
</gene>
<reference evidence="4 5" key="1">
    <citation type="submission" date="2016-06" db="EMBL/GenBank/DDBJ databases">
        <authorList>
            <person name="Kjaerup R.B."/>
            <person name="Dalgaard T.S."/>
            <person name="Juul-Madsen H.R."/>
        </authorList>
    </citation>
    <scope>NUCLEOTIDE SEQUENCE [LARGE SCALE GENOMIC DNA]</scope>
    <source>
        <strain evidence="4 5">DSM 45577</strain>
    </source>
</reference>
<evidence type="ECO:0000256" key="1">
    <source>
        <dbReference type="ARBA" id="ARBA00023015"/>
    </source>
</evidence>
<keyword evidence="5" id="KW-1185">Reference proteome</keyword>
<feature type="domain" description="HTH-type transcriptional regulator MT1864/Rv1816-like C-terminal" evidence="3">
    <location>
        <begin position="89"/>
        <end position="220"/>
    </location>
</feature>
<evidence type="ECO:0000313" key="4">
    <source>
        <dbReference type="EMBL" id="SCL54460.1"/>
    </source>
</evidence>
<dbReference type="Proteomes" id="UP000198937">
    <property type="component" value="Unassembled WGS sequence"/>
</dbReference>
<organism evidence="4 5">
    <name type="scientific">Micromonospora yangpuensis</name>
    <dbReference type="NCBI Taxonomy" id="683228"/>
    <lineage>
        <taxon>Bacteria</taxon>
        <taxon>Bacillati</taxon>
        <taxon>Actinomycetota</taxon>
        <taxon>Actinomycetes</taxon>
        <taxon>Micromonosporales</taxon>
        <taxon>Micromonosporaceae</taxon>
        <taxon>Micromonospora</taxon>
    </lineage>
</organism>
<dbReference type="AlphaFoldDB" id="A0A1C6UK70"/>
<dbReference type="Pfam" id="PF13305">
    <property type="entry name" value="TetR_C_33"/>
    <property type="match status" value="1"/>
</dbReference>
<dbReference type="Gene3D" id="1.10.357.10">
    <property type="entry name" value="Tetracycline Repressor, domain 2"/>
    <property type="match status" value="1"/>
</dbReference>
<dbReference type="OrthoDB" id="3210322at2"/>